<dbReference type="STRING" id="764103.G7E2N3"/>
<evidence type="ECO:0000313" key="7">
    <source>
        <dbReference type="EMBL" id="GAA97093.1"/>
    </source>
</evidence>
<keyword evidence="8" id="KW-1185">Reference proteome</keyword>
<dbReference type="Proteomes" id="UP000009131">
    <property type="component" value="Unassembled WGS sequence"/>
</dbReference>
<dbReference type="GO" id="GO:0030001">
    <property type="term" value="P:metal ion transport"/>
    <property type="evidence" value="ECO:0007669"/>
    <property type="project" value="InterPro"/>
</dbReference>
<sequence>MWRAVTSARRVLAGAQDDGRPSWNNTASSAQHPSTSYDRSRQRPFGAAVATAASRLTSRDDELDAAFDNEADGEASMILQQPYDRPPRHSSDSLHGDGDGNEHDADIDDDDDDARDDDQDDEARPLRSQAHRQLPGYVDSGIALSTVSSTRRAPTSITRSDRRPPGTYHPVGSTAEDHSDLPVPVTQPTALAGSRMRAWRHRLLPSSLLHPGAPSIHTSHSGPGSGNDGVFANLNAKPEMRRGEHGQLEFVGGDDEGAGKEVPPSYEAASADTTPPYWETTVIAPSGYLSGSDDVLVDGLPVGNFFAFAWNLLVSMSFQFIGFLLTYLLHTSHAAKNGSRAGLGITMIQYALYLRSRAAMIARGELDNEIIGPGYDPAGQNSTTAAAMSTYGSGWGLFGTPVMSDTNASLQEDDGSLAAATTRRQSRGGLPPANSSLFADGRLGRNLTLIGEQDQLDPEARQGIIKMAGAANDYLSYVLLLIGWILVLGSFINYYKAVRYARAIRDSEINARANANILFDATVAPRAWGLRRQGFNNNTKERSN</sequence>
<protein>
    <recommendedName>
        <fullName evidence="9">Metal homeostatis protein bsd2</fullName>
    </recommendedName>
</protein>
<keyword evidence="2 6" id="KW-0812">Transmembrane</keyword>
<keyword evidence="3 6" id="KW-1133">Transmembrane helix</keyword>
<feature type="compositionally biased region" description="Polar residues" evidence="5">
    <location>
        <begin position="22"/>
        <end position="37"/>
    </location>
</feature>
<feature type="compositionally biased region" description="Polar residues" evidence="5">
    <location>
        <begin position="143"/>
        <end position="158"/>
    </location>
</feature>
<keyword evidence="4 6" id="KW-0472">Membrane</keyword>
<accession>G7E2N3</accession>
<dbReference type="PANTHER" id="PTHR13396">
    <property type="entry name" value="NEDD4 FAMILY INTERACTING PROTEIN 1/2"/>
    <property type="match status" value="1"/>
</dbReference>
<feature type="region of interest" description="Disordered" evidence="5">
    <location>
        <begin position="420"/>
        <end position="439"/>
    </location>
</feature>
<dbReference type="GO" id="GO:0006511">
    <property type="term" value="P:ubiquitin-dependent protein catabolic process"/>
    <property type="evidence" value="ECO:0007669"/>
    <property type="project" value="TreeGrafter"/>
</dbReference>
<comment type="subcellular location">
    <subcellularLocation>
        <location evidence="1">Membrane</location>
        <topology evidence="1">Multi-pass membrane protein</topology>
    </subcellularLocation>
</comment>
<feature type="compositionally biased region" description="Basic and acidic residues" evidence="5">
    <location>
        <begin position="85"/>
        <end position="104"/>
    </location>
</feature>
<evidence type="ECO:0000313" key="8">
    <source>
        <dbReference type="Proteomes" id="UP000009131"/>
    </source>
</evidence>
<dbReference type="GO" id="GO:0005783">
    <property type="term" value="C:endoplasmic reticulum"/>
    <property type="evidence" value="ECO:0007669"/>
    <property type="project" value="TreeGrafter"/>
</dbReference>
<dbReference type="InParanoid" id="G7E2N3"/>
<dbReference type="HOGENOM" id="CLU_500659_0_0_1"/>
<dbReference type="OrthoDB" id="10003116at2759"/>
<evidence type="ECO:0000256" key="4">
    <source>
        <dbReference type="ARBA" id="ARBA00023136"/>
    </source>
</evidence>
<feature type="compositionally biased region" description="Acidic residues" evidence="5">
    <location>
        <begin position="61"/>
        <end position="73"/>
    </location>
</feature>
<evidence type="ECO:0000256" key="5">
    <source>
        <dbReference type="SAM" id="MobiDB-lite"/>
    </source>
</evidence>
<reference evidence="7 8" key="2">
    <citation type="journal article" date="2012" name="Open Biol.">
        <title>Characteristics of nucleosomes and linker DNA regions on the genome of the basidiomycete Mixia osmundae revealed by mono- and dinucleosome mapping.</title>
        <authorList>
            <person name="Nishida H."/>
            <person name="Kondo S."/>
            <person name="Matsumoto T."/>
            <person name="Suzuki Y."/>
            <person name="Yoshikawa H."/>
            <person name="Taylor T.D."/>
            <person name="Sugiyama J."/>
        </authorList>
    </citation>
    <scope>NUCLEOTIDE SEQUENCE [LARGE SCALE GENOMIC DNA]</scope>
    <source>
        <strain evidence="8">CBS 9802 / IAM 14324 / JCM 22182 / KY 12970</strain>
    </source>
</reference>
<comment type="caution">
    <text evidence="7">The sequence shown here is derived from an EMBL/GenBank/DDBJ whole genome shotgun (WGS) entry which is preliminary data.</text>
</comment>
<proteinExistence type="predicted"/>
<dbReference type="GO" id="GO:0016020">
    <property type="term" value="C:membrane"/>
    <property type="evidence" value="ECO:0007669"/>
    <property type="project" value="UniProtKB-SubCell"/>
</dbReference>
<dbReference type="AlphaFoldDB" id="G7E2N3"/>
<evidence type="ECO:0008006" key="9">
    <source>
        <dbReference type="Google" id="ProtNLM"/>
    </source>
</evidence>
<dbReference type="EMBL" id="BABT02000110">
    <property type="protein sequence ID" value="GAA97093.1"/>
    <property type="molecule type" value="Genomic_DNA"/>
</dbReference>
<dbReference type="GO" id="GO:0007034">
    <property type="term" value="P:vacuolar transport"/>
    <property type="evidence" value="ECO:0007669"/>
    <property type="project" value="InterPro"/>
</dbReference>
<dbReference type="PANTHER" id="PTHR13396:SF5">
    <property type="entry name" value="NEDD4 FAMILY INTERACTING PROTEIN"/>
    <property type="match status" value="1"/>
</dbReference>
<dbReference type="Pfam" id="PF10176">
    <property type="entry name" value="NEDD4_Bsd2"/>
    <property type="match status" value="1"/>
</dbReference>
<organism evidence="7 8">
    <name type="scientific">Mixia osmundae (strain CBS 9802 / IAM 14324 / JCM 22182 / KY 12970)</name>
    <dbReference type="NCBI Taxonomy" id="764103"/>
    <lineage>
        <taxon>Eukaryota</taxon>
        <taxon>Fungi</taxon>
        <taxon>Dikarya</taxon>
        <taxon>Basidiomycota</taxon>
        <taxon>Pucciniomycotina</taxon>
        <taxon>Mixiomycetes</taxon>
        <taxon>Mixiales</taxon>
        <taxon>Mixiaceae</taxon>
        <taxon>Mixia</taxon>
    </lineage>
</organism>
<evidence type="ECO:0000256" key="1">
    <source>
        <dbReference type="ARBA" id="ARBA00004141"/>
    </source>
</evidence>
<evidence type="ECO:0000256" key="2">
    <source>
        <dbReference type="ARBA" id="ARBA00022692"/>
    </source>
</evidence>
<dbReference type="GO" id="GO:0031398">
    <property type="term" value="P:positive regulation of protein ubiquitination"/>
    <property type="evidence" value="ECO:0007669"/>
    <property type="project" value="TreeGrafter"/>
</dbReference>
<reference evidence="7 8" key="1">
    <citation type="journal article" date="2011" name="J. Gen. Appl. Microbiol.">
        <title>Draft genome sequencing of the enigmatic basidiomycete Mixia osmundae.</title>
        <authorList>
            <person name="Nishida H."/>
            <person name="Nagatsuka Y."/>
            <person name="Sugiyama J."/>
        </authorList>
    </citation>
    <scope>NUCLEOTIDE SEQUENCE [LARGE SCALE GENOMIC DNA]</scope>
    <source>
        <strain evidence="8">CBS 9802 / IAM 14324 / JCM 22182 / KY 12970</strain>
    </source>
</reference>
<dbReference type="CDD" id="cd22212">
    <property type="entry name" value="NDFIP-like"/>
    <property type="match status" value="1"/>
</dbReference>
<name>G7E2N3_MIXOS</name>
<dbReference type="GO" id="GO:0048471">
    <property type="term" value="C:perinuclear region of cytoplasm"/>
    <property type="evidence" value="ECO:0007669"/>
    <property type="project" value="TreeGrafter"/>
</dbReference>
<evidence type="ECO:0000256" key="6">
    <source>
        <dbReference type="SAM" id="Phobius"/>
    </source>
</evidence>
<feature type="transmembrane region" description="Helical" evidence="6">
    <location>
        <begin position="474"/>
        <end position="495"/>
    </location>
</feature>
<dbReference type="GO" id="GO:0005794">
    <property type="term" value="C:Golgi apparatus"/>
    <property type="evidence" value="ECO:0007669"/>
    <property type="project" value="TreeGrafter"/>
</dbReference>
<dbReference type="eggNOG" id="KOG4812">
    <property type="taxonomic scope" value="Eukaryota"/>
</dbReference>
<dbReference type="RefSeq" id="XP_014565513.1">
    <property type="nucleotide sequence ID" value="XM_014710027.1"/>
</dbReference>
<dbReference type="InterPro" id="IPR019325">
    <property type="entry name" value="NEDD4/Bsd2"/>
</dbReference>
<feature type="compositionally biased region" description="Acidic residues" evidence="5">
    <location>
        <begin position="105"/>
        <end position="121"/>
    </location>
</feature>
<feature type="region of interest" description="Disordered" evidence="5">
    <location>
        <begin position="1"/>
        <end position="186"/>
    </location>
</feature>
<evidence type="ECO:0000256" key="3">
    <source>
        <dbReference type="ARBA" id="ARBA00022989"/>
    </source>
</evidence>
<gene>
    <name evidence="7" type="primary">Mo03768</name>
    <name evidence="7" type="ORF">E5Q_03768</name>
</gene>